<feature type="transmembrane region" description="Helical" evidence="4">
    <location>
        <begin position="64"/>
        <end position="85"/>
    </location>
</feature>
<dbReference type="AlphaFoldDB" id="A0A4R1XP09"/>
<dbReference type="EMBL" id="SLVJ01000015">
    <property type="protein sequence ID" value="TCM65199.1"/>
    <property type="molecule type" value="Genomic_DNA"/>
</dbReference>
<feature type="domain" description="Phospholipid/glycerol acyltransferase" evidence="5">
    <location>
        <begin position="51"/>
        <end position="163"/>
    </location>
</feature>
<keyword evidence="4" id="KW-1133">Transmembrane helix</keyword>
<gene>
    <name evidence="6" type="ORF">EC844_11537</name>
</gene>
<evidence type="ECO:0000256" key="1">
    <source>
        <dbReference type="ARBA" id="ARBA00005189"/>
    </source>
</evidence>
<protein>
    <submittedName>
        <fullName evidence="6">1-acyl-sn-glycerol-3-phosphate acyltransferase</fullName>
    </submittedName>
</protein>
<dbReference type="GO" id="GO:0003841">
    <property type="term" value="F:1-acylglycerol-3-phosphate O-acyltransferase activity"/>
    <property type="evidence" value="ECO:0007669"/>
    <property type="project" value="TreeGrafter"/>
</dbReference>
<keyword evidence="4" id="KW-0812">Transmembrane</keyword>
<dbReference type="InterPro" id="IPR002123">
    <property type="entry name" value="Plipid/glycerol_acylTrfase"/>
</dbReference>
<evidence type="ECO:0000256" key="3">
    <source>
        <dbReference type="ARBA" id="ARBA00023315"/>
    </source>
</evidence>
<organism evidence="6 7">
    <name type="scientific">Acinetobacter calcoaceticus</name>
    <dbReference type="NCBI Taxonomy" id="471"/>
    <lineage>
        <taxon>Bacteria</taxon>
        <taxon>Pseudomonadati</taxon>
        <taxon>Pseudomonadota</taxon>
        <taxon>Gammaproteobacteria</taxon>
        <taxon>Moraxellales</taxon>
        <taxon>Moraxellaceae</taxon>
        <taxon>Acinetobacter</taxon>
        <taxon>Acinetobacter calcoaceticus/baumannii complex</taxon>
    </lineage>
</organism>
<dbReference type="SMART" id="SM00563">
    <property type="entry name" value="PlsC"/>
    <property type="match status" value="1"/>
</dbReference>
<evidence type="ECO:0000259" key="5">
    <source>
        <dbReference type="SMART" id="SM00563"/>
    </source>
</evidence>
<reference evidence="6 7" key="1">
    <citation type="submission" date="2019-03" db="EMBL/GenBank/DDBJ databases">
        <title>Genomic analyses of the natural microbiome of Caenorhabditis elegans.</title>
        <authorList>
            <person name="Samuel B."/>
        </authorList>
    </citation>
    <scope>NUCLEOTIDE SEQUENCE [LARGE SCALE GENOMIC DNA]</scope>
    <source>
        <strain evidence="6 7">JUb89</strain>
    </source>
</reference>
<dbReference type="PANTHER" id="PTHR10434">
    <property type="entry name" value="1-ACYL-SN-GLYCEROL-3-PHOSPHATE ACYLTRANSFERASE"/>
    <property type="match status" value="1"/>
</dbReference>
<comment type="pathway">
    <text evidence="1">Lipid metabolism.</text>
</comment>
<dbReference type="Proteomes" id="UP000294963">
    <property type="component" value="Unassembled WGS sequence"/>
</dbReference>
<accession>A0A4R1XP09</accession>
<evidence type="ECO:0000256" key="2">
    <source>
        <dbReference type="ARBA" id="ARBA00022679"/>
    </source>
</evidence>
<keyword evidence="4" id="KW-0472">Membrane</keyword>
<evidence type="ECO:0000313" key="6">
    <source>
        <dbReference type="EMBL" id="TCM65199.1"/>
    </source>
</evidence>
<sequence>MSKPQPNQFPIVPPDQVPQRGTALSRKCFSQLYLKQGWRFEGELPNIPKAVAIMTPHTSNYDAWFGFLAILGLGVQLTVFGKASLFNTPLKHVFKWIGVMPVQRDSAQGLTQEIIKTIKAADRMWIGIAPEGTRKQAKKIKSGFYHIAHGADLPIVIFAFDYDHKVIRCMEVFYTTGNYEQDLEAILAIYKGNFSPKNAAWLSKPLQNLYK</sequence>
<name>A0A4R1XP09_ACICA</name>
<dbReference type="GO" id="GO:0006654">
    <property type="term" value="P:phosphatidic acid biosynthetic process"/>
    <property type="evidence" value="ECO:0007669"/>
    <property type="project" value="TreeGrafter"/>
</dbReference>
<evidence type="ECO:0000313" key="7">
    <source>
        <dbReference type="Proteomes" id="UP000294963"/>
    </source>
</evidence>
<dbReference type="OrthoDB" id="9796839at2"/>
<dbReference type="PANTHER" id="PTHR10434:SF9">
    <property type="entry name" value="PHOSPHOLIPID_GLYCEROL ACYLTRANSFERASE DOMAIN-CONTAINING PROTEIN"/>
    <property type="match status" value="1"/>
</dbReference>
<keyword evidence="7" id="KW-1185">Reference proteome</keyword>
<dbReference type="Pfam" id="PF01553">
    <property type="entry name" value="Acyltransferase"/>
    <property type="match status" value="1"/>
</dbReference>
<proteinExistence type="predicted"/>
<keyword evidence="2 6" id="KW-0808">Transferase</keyword>
<dbReference type="SUPFAM" id="SSF69593">
    <property type="entry name" value="Glycerol-3-phosphate (1)-acyltransferase"/>
    <property type="match status" value="1"/>
</dbReference>
<evidence type="ECO:0000256" key="4">
    <source>
        <dbReference type="SAM" id="Phobius"/>
    </source>
</evidence>
<comment type="caution">
    <text evidence="6">The sequence shown here is derived from an EMBL/GenBank/DDBJ whole genome shotgun (WGS) entry which is preliminary data.</text>
</comment>
<keyword evidence="3 6" id="KW-0012">Acyltransferase</keyword>